<evidence type="ECO:0000313" key="2">
    <source>
        <dbReference type="Proteomes" id="UP000253741"/>
    </source>
</evidence>
<keyword evidence="2" id="KW-1185">Reference proteome</keyword>
<evidence type="ECO:0000313" key="1">
    <source>
        <dbReference type="EMBL" id="RDG37508.1"/>
    </source>
</evidence>
<dbReference type="OrthoDB" id="4236253at2"/>
<dbReference type="Proteomes" id="UP000253741">
    <property type="component" value="Unassembled WGS sequence"/>
</dbReference>
<protein>
    <submittedName>
        <fullName evidence="1">Helix-turn-helix domain-containing protein</fullName>
    </submittedName>
</protein>
<proteinExistence type="predicted"/>
<dbReference type="Pfam" id="PF13384">
    <property type="entry name" value="HTH_23"/>
    <property type="match status" value="1"/>
</dbReference>
<gene>
    <name evidence="1" type="ORF">DVH02_14160</name>
</gene>
<dbReference type="InterPro" id="IPR036388">
    <property type="entry name" value="WH-like_DNA-bd_sf"/>
</dbReference>
<organism evidence="1 2">
    <name type="scientific">Streptomyces corynorhini</name>
    <dbReference type="NCBI Taxonomy" id="2282652"/>
    <lineage>
        <taxon>Bacteria</taxon>
        <taxon>Bacillati</taxon>
        <taxon>Actinomycetota</taxon>
        <taxon>Actinomycetes</taxon>
        <taxon>Kitasatosporales</taxon>
        <taxon>Streptomycetaceae</taxon>
        <taxon>Streptomyces</taxon>
    </lineage>
</organism>
<reference evidence="1 2" key="1">
    <citation type="submission" date="2018-07" db="EMBL/GenBank/DDBJ databases">
        <title>Streptomyces species from bats.</title>
        <authorList>
            <person name="Dunlap C."/>
        </authorList>
    </citation>
    <scope>NUCLEOTIDE SEQUENCE [LARGE SCALE GENOMIC DNA]</scope>
    <source>
        <strain evidence="1 2">AC230</strain>
    </source>
</reference>
<comment type="caution">
    <text evidence="1">The sequence shown here is derived from an EMBL/GenBank/DDBJ whole genome shotgun (WGS) entry which is preliminary data.</text>
</comment>
<name>A0A370B6S2_9ACTN</name>
<sequence>MAEEESVEGEAQRVLDALDAVEAMSDPMAQARVISRLLKDQAERNRRLKETRRRVVLDLRERKVSYRKIAAALGVSLGTVQDIERGYSGSGRDRPRKTLEE</sequence>
<accession>A0A370B6S2</accession>
<dbReference type="AlphaFoldDB" id="A0A370B6S2"/>
<dbReference type="Gene3D" id="1.10.10.10">
    <property type="entry name" value="Winged helix-like DNA-binding domain superfamily/Winged helix DNA-binding domain"/>
    <property type="match status" value="1"/>
</dbReference>
<dbReference type="EMBL" id="QQNA01000099">
    <property type="protein sequence ID" value="RDG37508.1"/>
    <property type="molecule type" value="Genomic_DNA"/>
</dbReference>
<dbReference type="InterPro" id="IPR009057">
    <property type="entry name" value="Homeodomain-like_sf"/>
</dbReference>
<dbReference type="SUPFAM" id="SSF46689">
    <property type="entry name" value="Homeodomain-like"/>
    <property type="match status" value="1"/>
</dbReference>
<dbReference type="RefSeq" id="WP_114624166.1">
    <property type="nucleotide sequence ID" value="NZ_QQNA01000099.1"/>
</dbReference>